<feature type="domain" description="Secretion system C-terminal sorting" evidence="1">
    <location>
        <begin position="811"/>
        <end position="889"/>
    </location>
</feature>
<accession>A0A1P9X1K1</accession>
<evidence type="ECO:0000313" key="2">
    <source>
        <dbReference type="EMBL" id="AQG81522.1"/>
    </source>
</evidence>
<evidence type="ECO:0000259" key="1">
    <source>
        <dbReference type="Pfam" id="PF18962"/>
    </source>
</evidence>
<gene>
    <name evidence="2" type="ORF">AWR27_20720</name>
</gene>
<name>A0A1P9X1K1_9BACT</name>
<sequence length="890" mass="98529">MRSWKPLARLLVLILLIDGGSGRLLRAQSAQHQATVSPPGGYRQFVRQMRTERPGNQITCFRTDQSELARVLPPDAFRQGRRDGSGRLAAPTAQISVNYTNFPAEARRAFQYAVDIWATLISSPVPIRIQANWALQEPGELGSAGPTSYIIGPDGAQKAYGYYAIALAEKIARRQLNDPNAPDIIANINRNVTWYYGIDGKTPADRTDLVTAVLHELTHGFGFIGFFDVRNGLGTYSASFPSVYDHFIENGGPNGSPAVRAVSSPNTLPDGSLALGNYLTSDNLYLNGTLLRRKYDIQRPRISALRPFNRAVSLYHLDTDFYEFTQTDALLKPYLKQGSAIHTPGPIVLTFFNDMEWKTTSVLHEPLVSNEETRDLVFSARVISDTTFNPATVRLFYRKGAPTARDTAMTAVPMTRVGSTDEYQFTIPAAQAQGEFWYYIAAQDATNRTFTNPGKLPAGAQALYRVLTGADNIPPVVRFSPPKNFILNTTVADSLPIYAVISDERATGIGEAYLEYQVNGTAQPNLPLRLNTGPIGGLRYDSLYVNRLTFPANSLRAGDRIRYRIVARDGSKNRNQATNPATGFHELRVVAPQAVRDRYVNTFQDAGASAADFVTYAMSVTQPTGFSDPALHSEHPYRNGNDYRYQSNYESVLLSPVRVASNPDSAVMRFDEVVLIEPGEFGSRFGMEGFHDYLIVEGSTDNGQTWRPLLDGYNALDQTDWLAAYNRNLLQTSPLGSRTSGTAGVPALYKRRTIPLLTTFRAGDQVLFRFRLYADRYSVGWGWAMDNLRIQVPPPPPVLANEPATIGRLSVYPNPVSANVVRLDVDFVRPTAEVNLSIVGPTGQVYQNKTLTAIGTRLREEIDVRQLPTGLYFLKVQTEDGALTEKVLIF</sequence>
<organism evidence="2 3">
    <name type="scientific">Spirosoma montaniterrae</name>
    <dbReference type="NCBI Taxonomy" id="1178516"/>
    <lineage>
        <taxon>Bacteria</taxon>
        <taxon>Pseudomonadati</taxon>
        <taxon>Bacteroidota</taxon>
        <taxon>Cytophagia</taxon>
        <taxon>Cytophagales</taxon>
        <taxon>Cytophagaceae</taxon>
        <taxon>Spirosoma</taxon>
    </lineage>
</organism>
<dbReference type="NCBIfam" id="TIGR04183">
    <property type="entry name" value="Por_Secre_tail"/>
    <property type="match status" value="1"/>
</dbReference>
<protein>
    <recommendedName>
        <fullName evidence="1">Secretion system C-terminal sorting domain-containing protein</fullName>
    </recommendedName>
</protein>
<dbReference type="RefSeq" id="WP_077132984.1">
    <property type="nucleotide sequence ID" value="NZ_CP014263.1"/>
</dbReference>
<keyword evidence="3" id="KW-1185">Reference proteome</keyword>
<dbReference type="KEGG" id="smon:AWR27_20720"/>
<dbReference type="Pfam" id="PF18962">
    <property type="entry name" value="Por_Secre_tail"/>
    <property type="match status" value="1"/>
</dbReference>
<dbReference type="AlphaFoldDB" id="A0A1P9X1K1"/>
<dbReference type="OrthoDB" id="614750at2"/>
<dbReference type="InterPro" id="IPR026444">
    <property type="entry name" value="Secre_tail"/>
</dbReference>
<reference evidence="2 3" key="1">
    <citation type="submission" date="2016-01" db="EMBL/GenBank/DDBJ databases">
        <authorList>
            <person name="Oliw E.H."/>
        </authorList>
    </citation>
    <scope>NUCLEOTIDE SEQUENCE [LARGE SCALE GENOMIC DNA]</scope>
    <source>
        <strain evidence="2 3">DY10</strain>
    </source>
</reference>
<dbReference type="EMBL" id="CP014263">
    <property type="protein sequence ID" value="AQG81522.1"/>
    <property type="molecule type" value="Genomic_DNA"/>
</dbReference>
<evidence type="ECO:0000313" key="3">
    <source>
        <dbReference type="Proteomes" id="UP000187941"/>
    </source>
</evidence>
<dbReference type="Proteomes" id="UP000187941">
    <property type="component" value="Chromosome"/>
</dbReference>
<dbReference type="STRING" id="1178516.AWR27_20720"/>
<proteinExistence type="predicted"/>